<accession>A0A8S9Z9B3</accession>
<protein>
    <recommendedName>
        <fullName evidence="5">CUB domain-containing protein</fullName>
    </recommendedName>
</protein>
<feature type="domain" description="CUB" evidence="5">
    <location>
        <begin position="201"/>
        <end position="339"/>
    </location>
</feature>
<evidence type="ECO:0000259" key="5">
    <source>
        <dbReference type="PROSITE" id="PS01180"/>
    </source>
</evidence>
<dbReference type="Gene3D" id="2.60.120.290">
    <property type="entry name" value="Spermadhesin, CUB domain"/>
    <property type="match status" value="3"/>
</dbReference>
<dbReference type="AlphaFoldDB" id="A0A8S9Z9B3"/>
<evidence type="ECO:0000313" key="7">
    <source>
        <dbReference type="Proteomes" id="UP000822476"/>
    </source>
</evidence>
<dbReference type="InterPro" id="IPR000859">
    <property type="entry name" value="CUB_dom"/>
</dbReference>
<organism evidence="6 7">
    <name type="scientific">Paragonimus skrjabini miyazakii</name>
    <dbReference type="NCBI Taxonomy" id="59628"/>
    <lineage>
        <taxon>Eukaryota</taxon>
        <taxon>Metazoa</taxon>
        <taxon>Spiralia</taxon>
        <taxon>Lophotrochozoa</taxon>
        <taxon>Platyhelminthes</taxon>
        <taxon>Trematoda</taxon>
        <taxon>Digenea</taxon>
        <taxon>Plagiorchiida</taxon>
        <taxon>Troglotremata</taxon>
        <taxon>Troglotrematidae</taxon>
        <taxon>Paragonimus</taxon>
    </lineage>
</organism>
<sequence length="606" mass="68866">MLNSGYADAMHNLSGYFTVISMVMIKANRFFDPTCRCYVFDSIYTTTGTFKSPNYPVTYPADVSCILYRFQGRKTELVKLTFWSFKLRNPQNGRCIDYLDLFTSIDTASISSGDAYADQTPNTTMNWKIQRPADYRICGGLNGLPQKKIYSVGSVLYLVFHSDSNQGSLNKLQYGGFIGQFSFELKERYRTNAVLQPGTRCTYHVEHGSEHDEQFRKGNFFSPQFPSNCPPNLHCKYNFTAIANERIVITFQSIRLGFFSGESQPWNALRCSSSYEFHSTSNLIVFDENDNGTRGLLARFCGNVDGVQLVSHGPRLLVEFFSNRNVLQGQGFRGSYEFVHRNQVHPSPYMTAPEENSEKQQRDREHSGGLAADATYVTPSWSYEKEDNPINRTWIMRPLGIDRISTYTEEIIQSGNTDFQKRGSIHSPGYPNRYPISVSKTYTFIGKPHENVFIKFVMLELGDSKSCSSNNEETGDRMHIHDGLTNNSAVITEFCGSPRSLFNQFAPLNHSEPFVTKSNGQYLFIRFHSDSIPGEYEFGFKILYEFQDATSARKQNHSPSWLAVGRTNASARVMLDGDNNFAIPRDTVFCIQLTLTLSIVWIQLIV</sequence>
<evidence type="ECO:0000256" key="4">
    <source>
        <dbReference type="SAM" id="MobiDB-lite"/>
    </source>
</evidence>
<feature type="compositionally biased region" description="Basic and acidic residues" evidence="4">
    <location>
        <begin position="356"/>
        <end position="367"/>
    </location>
</feature>
<feature type="domain" description="CUB" evidence="5">
    <location>
        <begin position="35"/>
        <end position="184"/>
    </location>
</feature>
<evidence type="ECO:0000256" key="1">
    <source>
        <dbReference type="ARBA" id="ARBA00022737"/>
    </source>
</evidence>
<evidence type="ECO:0000313" key="6">
    <source>
        <dbReference type="EMBL" id="KAF7262103.1"/>
    </source>
</evidence>
<dbReference type="Proteomes" id="UP000822476">
    <property type="component" value="Unassembled WGS sequence"/>
</dbReference>
<dbReference type="Pfam" id="PF00431">
    <property type="entry name" value="CUB"/>
    <property type="match status" value="3"/>
</dbReference>
<reference evidence="6" key="1">
    <citation type="submission" date="2019-07" db="EMBL/GenBank/DDBJ databases">
        <title>Annotation for the trematode Paragonimus miyazaki's.</title>
        <authorList>
            <person name="Choi Y.-J."/>
        </authorList>
    </citation>
    <scope>NUCLEOTIDE SEQUENCE</scope>
    <source>
        <strain evidence="6">Japan</strain>
    </source>
</reference>
<name>A0A8S9Z9B3_9TREM</name>
<feature type="domain" description="CUB" evidence="5">
    <location>
        <begin position="414"/>
        <end position="547"/>
    </location>
</feature>
<dbReference type="InterPro" id="IPR035914">
    <property type="entry name" value="Sperma_CUB_dom_sf"/>
</dbReference>
<evidence type="ECO:0000256" key="3">
    <source>
        <dbReference type="PROSITE-ProRule" id="PRU00059"/>
    </source>
</evidence>
<comment type="caution">
    <text evidence="3">Lacks conserved residue(s) required for the propagation of feature annotation.</text>
</comment>
<dbReference type="OrthoDB" id="6369184at2759"/>
<evidence type="ECO:0000256" key="2">
    <source>
        <dbReference type="ARBA" id="ARBA00023157"/>
    </source>
</evidence>
<proteinExistence type="predicted"/>
<keyword evidence="7" id="KW-1185">Reference proteome</keyword>
<keyword evidence="1" id="KW-0677">Repeat</keyword>
<gene>
    <name evidence="6" type="ORF">EG68_00614</name>
</gene>
<dbReference type="SUPFAM" id="SSF49854">
    <property type="entry name" value="Spermadhesin, CUB domain"/>
    <property type="match status" value="3"/>
</dbReference>
<dbReference type="CDD" id="cd00041">
    <property type="entry name" value="CUB"/>
    <property type="match status" value="3"/>
</dbReference>
<dbReference type="EMBL" id="JTDE01000171">
    <property type="protein sequence ID" value="KAF7262103.1"/>
    <property type="molecule type" value="Genomic_DNA"/>
</dbReference>
<dbReference type="PROSITE" id="PS01180">
    <property type="entry name" value="CUB"/>
    <property type="match status" value="3"/>
</dbReference>
<dbReference type="PANTHER" id="PTHR24251">
    <property type="entry name" value="OVOCHYMASE-RELATED"/>
    <property type="match status" value="1"/>
</dbReference>
<feature type="region of interest" description="Disordered" evidence="4">
    <location>
        <begin position="346"/>
        <end position="371"/>
    </location>
</feature>
<comment type="caution">
    <text evidence="6">The sequence shown here is derived from an EMBL/GenBank/DDBJ whole genome shotgun (WGS) entry which is preliminary data.</text>
</comment>
<keyword evidence="2" id="KW-1015">Disulfide bond</keyword>
<dbReference type="SMART" id="SM00042">
    <property type="entry name" value="CUB"/>
    <property type="match status" value="3"/>
</dbReference>